<dbReference type="EMBL" id="CADCWL010000237">
    <property type="protein sequence ID" value="CAA9582890.1"/>
    <property type="molecule type" value="Genomic_DNA"/>
</dbReference>
<feature type="compositionally biased region" description="Low complexity" evidence="1">
    <location>
        <begin position="235"/>
        <end position="257"/>
    </location>
</feature>
<feature type="compositionally biased region" description="Basic and acidic residues" evidence="1">
    <location>
        <begin position="1"/>
        <end position="10"/>
    </location>
</feature>
<feature type="compositionally biased region" description="Basic residues" evidence="1">
    <location>
        <begin position="28"/>
        <end position="43"/>
    </location>
</feature>
<accession>A0A6J4VNA6</accession>
<evidence type="ECO:0000313" key="2">
    <source>
        <dbReference type="EMBL" id="CAA9582890.1"/>
    </source>
</evidence>
<feature type="non-terminal residue" evidence="2">
    <location>
        <position position="413"/>
    </location>
</feature>
<feature type="compositionally biased region" description="Low complexity" evidence="1">
    <location>
        <begin position="394"/>
        <end position="413"/>
    </location>
</feature>
<feature type="compositionally biased region" description="Basic residues" evidence="1">
    <location>
        <begin position="96"/>
        <end position="106"/>
    </location>
</feature>
<feature type="compositionally biased region" description="Low complexity" evidence="1">
    <location>
        <begin position="44"/>
        <end position="55"/>
    </location>
</feature>
<name>A0A6J4VNA6_9BACT</name>
<protein>
    <submittedName>
        <fullName evidence="2">RNA polymerase ECF-type sigma factor</fullName>
    </submittedName>
</protein>
<feature type="compositionally biased region" description="Low complexity" evidence="1">
    <location>
        <begin position="109"/>
        <end position="126"/>
    </location>
</feature>
<feature type="non-terminal residue" evidence="2">
    <location>
        <position position="1"/>
    </location>
</feature>
<organism evidence="2">
    <name type="scientific">uncultured Thermomicrobiales bacterium</name>
    <dbReference type="NCBI Taxonomy" id="1645740"/>
    <lineage>
        <taxon>Bacteria</taxon>
        <taxon>Pseudomonadati</taxon>
        <taxon>Thermomicrobiota</taxon>
        <taxon>Thermomicrobia</taxon>
        <taxon>Thermomicrobiales</taxon>
        <taxon>environmental samples</taxon>
    </lineage>
</organism>
<feature type="compositionally biased region" description="Basic residues" evidence="1">
    <location>
        <begin position="383"/>
        <end position="393"/>
    </location>
</feature>
<feature type="region of interest" description="Disordered" evidence="1">
    <location>
        <begin position="1"/>
        <end position="191"/>
    </location>
</feature>
<gene>
    <name evidence="2" type="ORF">AVDCRST_MAG19-4306</name>
</gene>
<feature type="compositionally biased region" description="Basic residues" evidence="1">
    <location>
        <begin position="11"/>
        <end position="20"/>
    </location>
</feature>
<feature type="compositionally biased region" description="Basic and acidic residues" evidence="1">
    <location>
        <begin position="298"/>
        <end position="316"/>
    </location>
</feature>
<feature type="compositionally biased region" description="Basic residues" evidence="1">
    <location>
        <begin position="136"/>
        <end position="159"/>
    </location>
</feature>
<feature type="compositionally biased region" description="Low complexity" evidence="1">
    <location>
        <begin position="320"/>
        <end position="332"/>
    </location>
</feature>
<feature type="compositionally biased region" description="Low complexity" evidence="1">
    <location>
        <begin position="168"/>
        <end position="191"/>
    </location>
</feature>
<sequence>GRPSARDGRRGLPRRVAARLRHPDPPARRLRPRRGRAPGRLRRGAGAMAAGRRAGQSPGVARLGRTLQGDRPRPTARPLRRLAGDAGRGVDGDRRCGRRVGRRRDRGRPPAADLHLLPPGALAGGPRCAHAAGGLRPHHRGDRPRFPHRSRHPRPAHRPRQGEDPQRGDPVPGAAPGRAAGPLGHRAPGDLSRLHRRVLRLLRWIAHAARSLGGGDPPGAAPPRSAAGAGGGGSARVDAAARVAACGTDLPGRGPRPARGPGPDPLGSGPDRRGNGAGRARAPVREVRPVRAAGGDRGGSRRGAERRRDRLGSDRRPLRRPGAGRAVAGGCPQPRRRGRHARRPRGGPGPGRRHPGRWRPRRLPPGPLRAGGALPPPGPNGRSTHRLRARARSRAAGAGAPVPRAAAGRPAGL</sequence>
<dbReference type="AlphaFoldDB" id="A0A6J4VNA6"/>
<proteinExistence type="predicted"/>
<feature type="compositionally biased region" description="Basic residues" evidence="1">
    <location>
        <begin position="334"/>
        <end position="362"/>
    </location>
</feature>
<feature type="region of interest" description="Disordered" evidence="1">
    <location>
        <begin position="211"/>
        <end position="413"/>
    </location>
</feature>
<reference evidence="2" key="1">
    <citation type="submission" date="2020-02" db="EMBL/GenBank/DDBJ databases">
        <authorList>
            <person name="Meier V. D."/>
        </authorList>
    </citation>
    <scope>NUCLEOTIDE SEQUENCE</scope>
    <source>
        <strain evidence="2">AVDCRST_MAG19</strain>
    </source>
</reference>
<evidence type="ECO:0000256" key="1">
    <source>
        <dbReference type="SAM" id="MobiDB-lite"/>
    </source>
</evidence>